<evidence type="ECO:0000256" key="2">
    <source>
        <dbReference type="ARBA" id="ARBA00009700"/>
    </source>
</evidence>
<dbReference type="PANTHER" id="PTHR21433">
    <property type="entry name" value="TRANSMEMBRANE PROTEIN INDUCED BY TUMOR NECROSIS FACTOR ALPHA"/>
    <property type="match status" value="1"/>
</dbReference>
<dbReference type="InterPro" id="IPR012926">
    <property type="entry name" value="TMEM120A/B"/>
</dbReference>
<dbReference type="AlphaFoldDB" id="A0A016WAL8"/>
<comment type="subcellular location">
    <subcellularLocation>
        <location evidence="1">Membrane</location>
        <topology evidence="1">Multi-pass membrane protein</topology>
    </subcellularLocation>
</comment>
<comment type="caution">
    <text evidence="6">The sequence shown here is derived from an EMBL/GenBank/DDBJ whole genome shotgun (WGS) entry which is preliminary data.</text>
</comment>
<evidence type="ECO:0000256" key="1">
    <source>
        <dbReference type="ARBA" id="ARBA00004141"/>
    </source>
</evidence>
<keyword evidence="7" id="KW-1185">Reference proteome</keyword>
<keyword evidence="5" id="KW-0472">Membrane</keyword>
<accession>A0A016WAL8</accession>
<keyword evidence="3" id="KW-0812">Transmembrane</keyword>
<evidence type="ECO:0000313" key="6">
    <source>
        <dbReference type="EMBL" id="EYC36641.1"/>
    </source>
</evidence>
<evidence type="ECO:0000313" key="7">
    <source>
        <dbReference type="Proteomes" id="UP000024635"/>
    </source>
</evidence>
<keyword evidence="4" id="KW-1133">Transmembrane helix</keyword>
<evidence type="ECO:0000256" key="3">
    <source>
        <dbReference type="ARBA" id="ARBA00022692"/>
    </source>
</evidence>
<dbReference type="EMBL" id="JARK01000471">
    <property type="protein sequence ID" value="EYC36641.1"/>
    <property type="molecule type" value="Genomic_DNA"/>
</dbReference>
<reference evidence="7" key="1">
    <citation type="journal article" date="2015" name="Nat. Genet.">
        <title>The genome and transcriptome of the zoonotic hookworm Ancylostoma ceylanicum identify infection-specific gene families.</title>
        <authorList>
            <person name="Schwarz E.M."/>
            <person name="Hu Y."/>
            <person name="Antoshechkin I."/>
            <person name="Miller M.M."/>
            <person name="Sternberg P.W."/>
            <person name="Aroian R.V."/>
        </authorList>
    </citation>
    <scope>NUCLEOTIDE SEQUENCE</scope>
    <source>
        <strain evidence="7">HY135</strain>
    </source>
</reference>
<dbReference type="PANTHER" id="PTHR21433:SF0">
    <property type="entry name" value="TRANSMEMBRANE PROTEIN 120 HOMOLOG"/>
    <property type="match status" value="1"/>
</dbReference>
<organism evidence="6 7">
    <name type="scientific">Ancylostoma ceylanicum</name>
    <dbReference type="NCBI Taxonomy" id="53326"/>
    <lineage>
        <taxon>Eukaryota</taxon>
        <taxon>Metazoa</taxon>
        <taxon>Ecdysozoa</taxon>
        <taxon>Nematoda</taxon>
        <taxon>Chromadorea</taxon>
        <taxon>Rhabditida</taxon>
        <taxon>Rhabditina</taxon>
        <taxon>Rhabditomorpha</taxon>
        <taxon>Strongyloidea</taxon>
        <taxon>Ancylostomatidae</taxon>
        <taxon>Ancylostomatinae</taxon>
        <taxon>Ancylostoma</taxon>
    </lineage>
</organism>
<name>A0A016WAL8_9BILA</name>
<dbReference type="Pfam" id="PF07851">
    <property type="entry name" value="TMEM120A-B"/>
    <property type="match status" value="1"/>
</dbReference>
<dbReference type="OrthoDB" id="2015098at2759"/>
<proteinExistence type="inferred from homology"/>
<gene>
    <name evidence="6" type="primary">Acey_s0871.g2795</name>
    <name evidence="6" type="ORF">Y032_0871g2795</name>
</gene>
<dbReference type="Proteomes" id="UP000024635">
    <property type="component" value="Unassembled WGS sequence"/>
</dbReference>
<evidence type="ECO:0000256" key="4">
    <source>
        <dbReference type="ARBA" id="ARBA00022989"/>
    </source>
</evidence>
<comment type="similarity">
    <text evidence="2">Belongs to the TMEM120 family.</text>
</comment>
<evidence type="ECO:0000256" key="5">
    <source>
        <dbReference type="ARBA" id="ARBA00023136"/>
    </source>
</evidence>
<sequence>MVQLLASRLATPFRSEDFRTDMSRTVRVDIHNQYIKKLSELTKLQDSCLRAVRHQHYILGNFKETLTNAYRNANSCYEKEHIEKIRHEMTDAKAKLRQMESELPVQNNGFYLSLILGSEFWY</sequence>
<dbReference type="GO" id="GO:0016020">
    <property type="term" value="C:membrane"/>
    <property type="evidence" value="ECO:0007669"/>
    <property type="project" value="UniProtKB-SubCell"/>
</dbReference>
<protein>
    <submittedName>
        <fullName evidence="6">Uncharacterized protein</fullName>
    </submittedName>
</protein>